<keyword evidence="6" id="KW-1185">Reference proteome</keyword>
<reference evidence="5 6" key="1">
    <citation type="submission" date="2024-12" db="EMBL/GenBank/DDBJ databases">
        <title>The unique morphological basis and parallel evolutionary history of personate flowers in Penstemon.</title>
        <authorList>
            <person name="Depatie T.H."/>
            <person name="Wessinger C.A."/>
        </authorList>
    </citation>
    <scope>NUCLEOTIDE SEQUENCE [LARGE SCALE GENOMIC DNA]</scope>
    <source>
        <strain evidence="5">WTNN_2</strain>
        <tissue evidence="5">Leaf</tissue>
    </source>
</reference>
<evidence type="ECO:0000259" key="4">
    <source>
        <dbReference type="Pfam" id="PF07967"/>
    </source>
</evidence>
<dbReference type="EMBL" id="JBJXBP010000005">
    <property type="protein sequence ID" value="KAL3829252.1"/>
    <property type="molecule type" value="Genomic_DNA"/>
</dbReference>
<comment type="subcellular location">
    <subcellularLocation>
        <location evidence="1">Nucleus</location>
    </subcellularLocation>
</comment>
<evidence type="ECO:0000313" key="5">
    <source>
        <dbReference type="EMBL" id="KAL3829252.1"/>
    </source>
</evidence>
<name>A0ABD3SYM3_9LAMI</name>
<sequence length="658" mass="72647">MGEESEKRFEALMNKLFHTPIKSNRNSKASEPDFQISKGKKRRISSVGVELTGNVLEESELTSVLSQAPSCRPWDRNDLFRRLSTFKSMTWFAKPKVVSPSECARRGWVNVDTDTISCGSCGSRLLFSTPSAWTQQQVEKAAMVFSLKLESGHKLLCPWINNSCAEEVAQFPIVSRAGLVEDYKRRFFDLSQLIALPYISPLAIDNMRTPELEQFLREFPGSGYHMPENSNMELPGEVPESVSSISYYQAQKLISLSGWAPRTLPYIVDFRDLQNKSIKDANVRVTNGQKQKNNVNSPCTNEGTNASGELQLEPSSVVLDCNICGANVGLWAFCTVSRPAEYLRFVGLTEVHEKNFSAHDDISTHEGSSGNKTHNGSMDVVTKPVTNASTSLGFTIAGGPPPAMLNYGASISLPVIGQSLRARLQLENEFKDHSAVQSLSHNKEDQEVLPESVNVAAEGTLATTGPDFIARDPLEVPQTVEGSISNRTSNEAVRKGNSADHHKFDVGEFSSSIPEDNTTSRSGGLIVPREKIIEADNCEQGSGQSNCKDSSCIFTQNKPVPFQFLYISKDQPLSSFSKSMEFDPIKHHRHFCPWIVSTGKFAPGWKETLSALEEHEEFSFSSPRNVPSSSLIEVDDPVSSVKYLFTSPNKKTKIVHGS</sequence>
<proteinExistence type="predicted"/>
<evidence type="ECO:0000256" key="2">
    <source>
        <dbReference type="ARBA" id="ARBA00023242"/>
    </source>
</evidence>
<dbReference type="Pfam" id="PF07967">
    <property type="entry name" value="zf-C3HC"/>
    <property type="match status" value="1"/>
</dbReference>
<dbReference type="InterPro" id="IPR012935">
    <property type="entry name" value="NuBaID_N"/>
</dbReference>
<protein>
    <recommendedName>
        <fullName evidence="4">C3HC-type domain-containing protein</fullName>
    </recommendedName>
</protein>
<dbReference type="GO" id="GO:0005634">
    <property type="term" value="C:nucleus"/>
    <property type="evidence" value="ECO:0007669"/>
    <property type="project" value="UniProtKB-SubCell"/>
</dbReference>
<evidence type="ECO:0000256" key="1">
    <source>
        <dbReference type="ARBA" id="ARBA00004123"/>
    </source>
</evidence>
<feature type="compositionally biased region" description="Basic and acidic residues" evidence="3">
    <location>
        <begin position="492"/>
        <end position="506"/>
    </location>
</feature>
<keyword evidence="2" id="KW-0539">Nucleus</keyword>
<evidence type="ECO:0000256" key="3">
    <source>
        <dbReference type="SAM" id="MobiDB-lite"/>
    </source>
</evidence>
<organism evidence="5 6">
    <name type="scientific">Penstemon smallii</name>
    <dbReference type="NCBI Taxonomy" id="265156"/>
    <lineage>
        <taxon>Eukaryota</taxon>
        <taxon>Viridiplantae</taxon>
        <taxon>Streptophyta</taxon>
        <taxon>Embryophyta</taxon>
        <taxon>Tracheophyta</taxon>
        <taxon>Spermatophyta</taxon>
        <taxon>Magnoliopsida</taxon>
        <taxon>eudicotyledons</taxon>
        <taxon>Gunneridae</taxon>
        <taxon>Pentapetalae</taxon>
        <taxon>asterids</taxon>
        <taxon>lamiids</taxon>
        <taxon>Lamiales</taxon>
        <taxon>Plantaginaceae</taxon>
        <taxon>Cheloneae</taxon>
        <taxon>Penstemon</taxon>
    </lineage>
</organism>
<comment type="caution">
    <text evidence="5">The sequence shown here is derived from an EMBL/GenBank/DDBJ whole genome shotgun (WGS) entry which is preliminary data.</text>
</comment>
<gene>
    <name evidence="5" type="ORF">ACJIZ3_018054</name>
</gene>
<dbReference type="PANTHER" id="PTHR15835">
    <property type="entry name" value="NUCLEAR-INTERACTING PARTNER OF ALK"/>
    <property type="match status" value="1"/>
</dbReference>
<dbReference type="Proteomes" id="UP001634393">
    <property type="component" value="Unassembled WGS sequence"/>
</dbReference>
<evidence type="ECO:0000313" key="6">
    <source>
        <dbReference type="Proteomes" id="UP001634393"/>
    </source>
</evidence>
<accession>A0ABD3SYM3</accession>
<feature type="compositionally biased region" description="Polar residues" evidence="3">
    <location>
        <begin position="509"/>
        <end position="522"/>
    </location>
</feature>
<feature type="region of interest" description="Disordered" evidence="3">
    <location>
        <begin position="491"/>
        <end position="526"/>
    </location>
</feature>
<dbReference type="PANTHER" id="PTHR15835:SF6">
    <property type="entry name" value="ZINC FINGER C3HC-TYPE PROTEIN 1"/>
    <property type="match status" value="1"/>
</dbReference>
<feature type="domain" description="C3HC-type" evidence="4">
    <location>
        <begin position="73"/>
        <end position="197"/>
    </location>
</feature>
<dbReference type="AlphaFoldDB" id="A0ABD3SYM3"/>